<dbReference type="Gene3D" id="1.20.1710.10">
    <property type="entry name" value="IpaD-like"/>
    <property type="match status" value="1"/>
</dbReference>
<name>A0A270MZ17_STEMA</name>
<evidence type="ECO:0008006" key="10">
    <source>
        <dbReference type="Google" id="ProtNLM"/>
    </source>
</evidence>
<comment type="caution">
    <text evidence="7">The sequence shown here is derived from an EMBL/GenBank/DDBJ whole genome shotgun (WGS) entry which is preliminary data.</text>
</comment>
<evidence type="ECO:0000256" key="6">
    <source>
        <dbReference type="SAM" id="Coils"/>
    </source>
</evidence>
<organism evidence="7 9">
    <name type="scientific">Stenotrophomonas maltophilia</name>
    <name type="common">Pseudomonas maltophilia</name>
    <name type="synonym">Xanthomonas maltophilia</name>
    <dbReference type="NCBI Taxonomy" id="40324"/>
    <lineage>
        <taxon>Bacteria</taxon>
        <taxon>Pseudomonadati</taxon>
        <taxon>Pseudomonadota</taxon>
        <taxon>Gammaproteobacteria</taxon>
        <taxon>Lysobacterales</taxon>
        <taxon>Lysobacteraceae</taxon>
        <taxon>Stenotrophomonas</taxon>
        <taxon>Stenotrophomonas maltophilia group</taxon>
    </lineage>
</organism>
<evidence type="ECO:0000256" key="2">
    <source>
        <dbReference type="ARBA" id="ARBA00007741"/>
    </source>
</evidence>
<comment type="similarity">
    <text evidence="2">Belongs to the invasin protein D family.</text>
</comment>
<dbReference type="Proteomes" id="UP000216433">
    <property type="component" value="Unassembled WGS sequence"/>
</dbReference>
<keyword evidence="3" id="KW-0964">Secreted</keyword>
<dbReference type="AlphaFoldDB" id="A0A270MZ17"/>
<proteinExistence type="inferred from homology"/>
<dbReference type="GO" id="GO:0005576">
    <property type="term" value="C:extracellular region"/>
    <property type="evidence" value="ECO:0007669"/>
    <property type="project" value="UniProtKB-SubCell"/>
</dbReference>
<accession>A0A270MZ17</accession>
<keyword evidence="4" id="KW-0843">Virulence</keyword>
<dbReference type="RefSeq" id="WP_095377865.1">
    <property type="nucleotide sequence ID" value="NZ_NJGC01000009.1"/>
</dbReference>
<keyword evidence="7" id="KW-0614">Plasmid</keyword>
<evidence type="ECO:0000256" key="5">
    <source>
        <dbReference type="ARBA" id="ARBA00023054"/>
    </source>
</evidence>
<gene>
    <name evidence="8" type="ORF">CEK00_09555</name>
    <name evidence="7" type="ORF">CEK00_21875</name>
</gene>
<dbReference type="Pfam" id="PF06511">
    <property type="entry name" value="T3SS_TC"/>
    <property type="match status" value="1"/>
</dbReference>
<evidence type="ECO:0000256" key="4">
    <source>
        <dbReference type="ARBA" id="ARBA00023026"/>
    </source>
</evidence>
<keyword evidence="5 6" id="KW-0175">Coiled coil</keyword>
<dbReference type="InterPro" id="IPR036708">
    <property type="entry name" value="BipD-like_sf"/>
</dbReference>
<evidence type="ECO:0000313" key="9">
    <source>
        <dbReference type="Proteomes" id="UP000216433"/>
    </source>
</evidence>
<geneLocation type="plasmid" evidence="7">
    <name>unnamed1</name>
</geneLocation>
<comment type="subcellular location">
    <subcellularLocation>
        <location evidence="1">Secreted</location>
    </subcellularLocation>
</comment>
<dbReference type="SUPFAM" id="SSF140693">
    <property type="entry name" value="IpaD-like"/>
    <property type="match status" value="1"/>
</dbReference>
<evidence type="ECO:0000313" key="7">
    <source>
        <dbReference type="EMBL" id="PAM64670.1"/>
    </source>
</evidence>
<evidence type="ECO:0000256" key="3">
    <source>
        <dbReference type="ARBA" id="ARBA00022525"/>
    </source>
</evidence>
<reference evidence="7 9" key="1">
    <citation type="submission" date="2017-06" db="EMBL/GenBank/DDBJ databases">
        <title>Genome sequencing and assembly of Stenotrophomonas maltophilia DF07.</title>
        <authorList>
            <person name="Iyer R."/>
        </authorList>
    </citation>
    <scope>NUCLEOTIDE SEQUENCE [LARGE SCALE GENOMIC DNA]</scope>
    <source>
        <strain evidence="7 9">DF07</strain>
        <plasmid evidence="7">unnamed1</plasmid>
    </source>
</reference>
<dbReference type="EMBL" id="NJGC01000009">
    <property type="protein sequence ID" value="PAM71827.1"/>
    <property type="molecule type" value="Genomic_DNA"/>
</dbReference>
<protein>
    <recommendedName>
        <fullName evidence="10">Translocator protein BipD</fullName>
    </recommendedName>
</protein>
<evidence type="ECO:0000256" key="1">
    <source>
        <dbReference type="ARBA" id="ARBA00004613"/>
    </source>
</evidence>
<feature type="coiled-coil region" evidence="6">
    <location>
        <begin position="50"/>
        <end position="119"/>
    </location>
</feature>
<evidence type="ECO:0000313" key="8">
    <source>
        <dbReference type="EMBL" id="PAM71827.1"/>
    </source>
</evidence>
<sequence length="329" mass="36137">MSITIDSGASRYAFISAALDMQQTVSSLANLSDVQAAEVDGWHKRAASNMEDARNALRARRDAMSRLSQEHQCAVEQTEQSVEPNEEDTVLLAEALRLERMAKERLARAESNIESARSVVNSAGEATAAPPFEGHDEFYDMIIALLGNLDAEWMSKYEDVLANYIQFFDDLTKALAKLSDAIKDTDSDGNFDVDFSAARKALQDVINKWGNLPLVDGFSSQAEADAFLAELGVTGLKVSSGANGWGICVDVAAVSEIRNLLVSDSEMDPAKYNAIIAAKDSRLERLSQVNNLLAEKYQRQNQQWDTLAKVLSNSIKEMDEAQRSFINGL</sequence>
<dbReference type="EMBL" id="NJGC01000149">
    <property type="protein sequence ID" value="PAM64670.1"/>
    <property type="molecule type" value="Genomic_DNA"/>
</dbReference>
<dbReference type="InterPro" id="IPR009483">
    <property type="entry name" value="IpaD/BipD/SipD"/>
</dbReference>